<dbReference type="OrthoDB" id="1189996at2"/>
<protein>
    <submittedName>
        <fullName evidence="1">Peptide methionine sulfoxide reductase</fullName>
    </submittedName>
</protein>
<evidence type="ECO:0000313" key="1">
    <source>
        <dbReference type="EMBL" id="QOD60197.1"/>
    </source>
</evidence>
<dbReference type="Proteomes" id="UP000516764">
    <property type="component" value="Chromosome"/>
</dbReference>
<proteinExistence type="predicted"/>
<reference evidence="1 2" key="1">
    <citation type="journal article" date="2016" name="Int. J. Syst. Evol. Microbiol.">
        <title>Polaribacter haliotis sp. nov., isolated from the gut of abalone Haliotis discus hannai.</title>
        <authorList>
            <person name="Kim Y.O."/>
            <person name="Park I.S."/>
            <person name="Park S."/>
            <person name="Nam B.H."/>
            <person name="Park J.M."/>
            <person name="Kim D.G."/>
            <person name="Yoon J.H."/>
        </authorList>
    </citation>
    <scope>NUCLEOTIDE SEQUENCE [LARGE SCALE GENOMIC DNA]</scope>
    <source>
        <strain evidence="1 2">KCTC 52418</strain>
    </source>
</reference>
<name>A0A7L8AE45_9FLAO</name>
<accession>A0A7L8AE45</accession>
<organism evidence="1 2">
    <name type="scientific">Polaribacter haliotis</name>
    <dbReference type="NCBI Taxonomy" id="1888915"/>
    <lineage>
        <taxon>Bacteria</taxon>
        <taxon>Pseudomonadati</taxon>
        <taxon>Bacteroidota</taxon>
        <taxon>Flavobacteriia</taxon>
        <taxon>Flavobacteriales</taxon>
        <taxon>Flavobacteriaceae</taxon>
    </lineage>
</organism>
<dbReference type="RefSeq" id="WP_088353831.1">
    <property type="nucleotide sequence ID" value="NZ_CP061813.1"/>
</dbReference>
<dbReference type="KEGG" id="phal:H9I45_12715"/>
<evidence type="ECO:0000313" key="2">
    <source>
        <dbReference type="Proteomes" id="UP000516764"/>
    </source>
</evidence>
<keyword evidence="2" id="KW-1185">Reference proteome</keyword>
<dbReference type="AlphaFoldDB" id="A0A7L8AE45"/>
<gene>
    <name evidence="1" type="ORF">H9I45_12715</name>
</gene>
<sequence length="83" mass="9729">MKVLKTIHNLPEGYSEGIYENKKYSLTKQIFNEGKSFKIYGKELKGNNFISLNYYITSKKEILKPCEMPAQKVIHFLENIKII</sequence>
<dbReference type="EMBL" id="CP061813">
    <property type="protein sequence ID" value="QOD60197.1"/>
    <property type="molecule type" value="Genomic_DNA"/>
</dbReference>